<evidence type="ECO:0000256" key="2">
    <source>
        <dbReference type="ARBA" id="ARBA00022617"/>
    </source>
</evidence>
<dbReference type="Proteomes" id="UP000182413">
    <property type="component" value="Unassembled WGS sequence"/>
</dbReference>
<evidence type="ECO:0000256" key="3">
    <source>
        <dbReference type="ARBA" id="ARBA00022723"/>
    </source>
</evidence>
<reference evidence="7 10" key="2">
    <citation type="submission" date="2023-11" db="EMBL/GenBank/DDBJ databases">
        <title>MicrobeMod: A computational toolkit for identifying prokaryotic methylation and restriction-modification with nanopore sequencing.</title>
        <authorList>
            <person name="Crits-Christoph A."/>
            <person name="Kang S.C."/>
            <person name="Lee H."/>
            <person name="Ostrov N."/>
        </authorList>
    </citation>
    <scope>NUCLEOTIDE SEQUENCE [LARGE SCALE GENOMIC DNA]</scope>
    <source>
        <strain evidence="7 10">ATCC BAA-571</strain>
    </source>
</reference>
<dbReference type="InterPro" id="IPR001486">
    <property type="entry name" value="Hemoglobin_trunc"/>
</dbReference>
<evidence type="ECO:0000256" key="6">
    <source>
        <dbReference type="SAM" id="SignalP"/>
    </source>
</evidence>
<dbReference type="InterPro" id="IPR012292">
    <property type="entry name" value="Globin/Proto"/>
</dbReference>
<dbReference type="EMBL" id="FNAE01000001">
    <property type="protein sequence ID" value="SDD57971.1"/>
    <property type="molecule type" value="Genomic_DNA"/>
</dbReference>
<evidence type="ECO:0000313" key="8">
    <source>
        <dbReference type="EMBL" id="SDD57971.1"/>
    </source>
</evidence>
<dbReference type="EMBL" id="JAWXXP010000001">
    <property type="protein sequence ID" value="MDX5991891.1"/>
    <property type="molecule type" value="Genomic_DNA"/>
</dbReference>
<dbReference type="Proteomes" id="UP001278050">
    <property type="component" value="Unassembled WGS sequence"/>
</dbReference>
<reference evidence="8 9" key="1">
    <citation type="submission" date="2016-10" db="EMBL/GenBank/DDBJ databases">
        <authorList>
            <person name="de Groot N.N."/>
        </authorList>
    </citation>
    <scope>NUCLEOTIDE SEQUENCE [LARGE SCALE GENOMIC DNA]</scope>
    <source>
        <strain evidence="8 9">JCM 10630</strain>
    </source>
</reference>
<dbReference type="SUPFAM" id="SSF46458">
    <property type="entry name" value="Globin-like"/>
    <property type="match status" value="1"/>
</dbReference>
<feature type="chain" id="PRO_5010252426" evidence="6">
    <location>
        <begin position="19"/>
        <end position="139"/>
    </location>
</feature>
<organism evidence="8 9">
    <name type="scientific">Ectopseudomonas alcaliphila</name>
    <dbReference type="NCBI Taxonomy" id="101564"/>
    <lineage>
        <taxon>Bacteria</taxon>
        <taxon>Pseudomonadati</taxon>
        <taxon>Pseudomonadota</taxon>
        <taxon>Gammaproteobacteria</taxon>
        <taxon>Pseudomonadales</taxon>
        <taxon>Pseudomonadaceae</taxon>
        <taxon>Ectopseudomonas</taxon>
    </lineage>
</organism>
<sequence length="139" mass="15449">MRLAMLCLPLLLAACAQQAPRDDGLYRVLGEEPGIVRIVEGMLLGSARDPRIARHFLDIDIERLREKLIEQLCFESGGPCVYTGDSMEESHKGLRLTPSDFNALVEHLQDAMEAEGVPTPAQNRLLARLAPMRGQVIDR</sequence>
<dbReference type="AlphaFoldDB" id="A0A1G6VWL5"/>
<dbReference type="Pfam" id="PF01152">
    <property type="entry name" value="Bac_globin"/>
    <property type="match status" value="1"/>
</dbReference>
<dbReference type="GO" id="GO:0020037">
    <property type="term" value="F:heme binding"/>
    <property type="evidence" value="ECO:0007669"/>
    <property type="project" value="InterPro"/>
</dbReference>
<dbReference type="OrthoDB" id="9795814at2"/>
<evidence type="ECO:0000256" key="4">
    <source>
        <dbReference type="ARBA" id="ARBA00023004"/>
    </source>
</evidence>
<keyword evidence="6" id="KW-0732">Signal</keyword>
<dbReference type="Gene3D" id="1.10.490.10">
    <property type="entry name" value="Globins"/>
    <property type="match status" value="1"/>
</dbReference>
<gene>
    <name evidence="8" type="ORF">SAMN05216575_101854</name>
    <name evidence="7" type="ORF">SIM71_07480</name>
</gene>
<dbReference type="GO" id="GO:0046872">
    <property type="term" value="F:metal ion binding"/>
    <property type="evidence" value="ECO:0007669"/>
    <property type="project" value="UniProtKB-KW"/>
</dbReference>
<dbReference type="CDD" id="cd00454">
    <property type="entry name" value="TrHb1_N"/>
    <property type="match status" value="1"/>
</dbReference>
<evidence type="ECO:0000313" key="10">
    <source>
        <dbReference type="Proteomes" id="UP001278050"/>
    </source>
</evidence>
<evidence type="ECO:0000256" key="1">
    <source>
        <dbReference type="ARBA" id="ARBA00022448"/>
    </source>
</evidence>
<proteinExistence type="predicted"/>
<evidence type="ECO:0000256" key="5">
    <source>
        <dbReference type="PIRSR" id="PIRSR601486-1"/>
    </source>
</evidence>
<accession>A0A1G6VWL5</accession>
<protein>
    <submittedName>
        <fullName evidence="7 8">Hemoglobin</fullName>
    </submittedName>
</protein>
<name>A0A1G6VWL5_9GAMM</name>
<evidence type="ECO:0000313" key="7">
    <source>
        <dbReference type="EMBL" id="MDX5991891.1"/>
    </source>
</evidence>
<dbReference type="GO" id="GO:0019825">
    <property type="term" value="F:oxygen binding"/>
    <property type="evidence" value="ECO:0007669"/>
    <property type="project" value="InterPro"/>
</dbReference>
<feature type="binding site" description="distal binding residue" evidence="5">
    <location>
        <position position="91"/>
    </location>
    <ligand>
        <name>heme</name>
        <dbReference type="ChEBI" id="CHEBI:30413"/>
    </ligand>
    <ligandPart>
        <name>Fe</name>
        <dbReference type="ChEBI" id="CHEBI:18248"/>
    </ligandPart>
</feature>
<keyword evidence="3 5" id="KW-0479">Metal-binding</keyword>
<dbReference type="InterPro" id="IPR009050">
    <property type="entry name" value="Globin-like_sf"/>
</dbReference>
<dbReference type="PROSITE" id="PS51257">
    <property type="entry name" value="PROKAR_LIPOPROTEIN"/>
    <property type="match status" value="1"/>
</dbReference>
<keyword evidence="10" id="KW-1185">Reference proteome</keyword>
<keyword evidence="1" id="KW-0813">Transport</keyword>
<keyword evidence="2 5" id="KW-0349">Heme</keyword>
<feature type="signal peptide" evidence="6">
    <location>
        <begin position="1"/>
        <end position="18"/>
    </location>
</feature>
<keyword evidence="4 5" id="KW-0408">Iron</keyword>
<evidence type="ECO:0000313" key="9">
    <source>
        <dbReference type="Proteomes" id="UP000182413"/>
    </source>
</evidence>
<dbReference type="RefSeq" id="WP_074675608.1">
    <property type="nucleotide sequence ID" value="NZ_CBCSET010000001.1"/>
</dbReference>